<evidence type="ECO:0000256" key="6">
    <source>
        <dbReference type="ARBA" id="ARBA00022741"/>
    </source>
</evidence>
<feature type="compositionally biased region" description="Polar residues" evidence="12">
    <location>
        <begin position="378"/>
        <end position="392"/>
    </location>
</feature>
<feature type="domain" description="Gnk2-homologous" evidence="15">
    <location>
        <begin position="26"/>
        <end position="134"/>
    </location>
</feature>
<protein>
    <recommendedName>
        <fullName evidence="15">Gnk2-homologous domain-containing protein</fullName>
    </recommendedName>
</protein>
<evidence type="ECO:0000256" key="14">
    <source>
        <dbReference type="SAM" id="SignalP"/>
    </source>
</evidence>
<dbReference type="Gene3D" id="3.30.430.20">
    <property type="entry name" value="Gnk2 domain, C-X8-C-X2-C motif"/>
    <property type="match status" value="2"/>
</dbReference>
<accession>A0AAQ3SAU3</accession>
<dbReference type="FunFam" id="3.30.430.20:FF:000015">
    <property type="entry name" value="Cysteine-rich receptor-like protein kinase 3"/>
    <property type="match status" value="1"/>
</dbReference>
<comment type="catalytic activity">
    <reaction evidence="11">
        <text>L-threonyl-[protein] + ATP = O-phospho-L-threonyl-[protein] + ADP + H(+)</text>
        <dbReference type="Rhea" id="RHEA:46608"/>
        <dbReference type="Rhea" id="RHEA-COMP:11060"/>
        <dbReference type="Rhea" id="RHEA-COMP:11605"/>
        <dbReference type="ChEBI" id="CHEBI:15378"/>
        <dbReference type="ChEBI" id="CHEBI:30013"/>
        <dbReference type="ChEBI" id="CHEBI:30616"/>
        <dbReference type="ChEBI" id="CHEBI:61977"/>
        <dbReference type="ChEBI" id="CHEBI:456216"/>
    </reaction>
</comment>
<evidence type="ECO:0000256" key="13">
    <source>
        <dbReference type="SAM" id="Phobius"/>
    </source>
</evidence>
<dbReference type="InterPro" id="IPR052059">
    <property type="entry name" value="CR_Ser/Thr_kinase"/>
</dbReference>
<dbReference type="GO" id="GO:0005524">
    <property type="term" value="F:ATP binding"/>
    <property type="evidence" value="ECO:0007669"/>
    <property type="project" value="UniProtKB-KW"/>
</dbReference>
<keyword evidence="2" id="KW-0597">Phosphoprotein</keyword>
<dbReference type="PROSITE" id="PS51473">
    <property type="entry name" value="GNK2"/>
    <property type="match status" value="2"/>
</dbReference>
<dbReference type="InterPro" id="IPR002902">
    <property type="entry name" value="GNK2"/>
</dbReference>
<organism evidence="16 17">
    <name type="scientific">Vigna mungo</name>
    <name type="common">Black gram</name>
    <name type="synonym">Phaseolus mungo</name>
    <dbReference type="NCBI Taxonomy" id="3915"/>
    <lineage>
        <taxon>Eukaryota</taxon>
        <taxon>Viridiplantae</taxon>
        <taxon>Streptophyta</taxon>
        <taxon>Embryophyta</taxon>
        <taxon>Tracheophyta</taxon>
        <taxon>Spermatophyta</taxon>
        <taxon>Magnoliopsida</taxon>
        <taxon>eudicotyledons</taxon>
        <taxon>Gunneridae</taxon>
        <taxon>Pentapetalae</taxon>
        <taxon>rosids</taxon>
        <taxon>fabids</taxon>
        <taxon>Fabales</taxon>
        <taxon>Fabaceae</taxon>
        <taxon>Papilionoideae</taxon>
        <taxon>50 kb inversion clade</taxon>
        <taxon>NPAAA clade</taxon>
        <taxon>indigoferoid/millettioid clade</taxon>
        <taxon>Phaseoleae</taxon>
        <taxon>Vigna</taxon>
    </lineage>
</organism>
<dbReference type="AlphaFoldDB" id="A0AAQ3SAU3"/>
<feature type="signal peptide" evidence="14">
    <location>
        <begin position="1"/>
        <end position="22"/>
    </location>
</feature>
<evidence type="ECO:0000256" key="1">
    <source>
        <dbReference type="ARBA" id="ARBA00022527"/>
    </source>
</evidence>
<feature type="chain" id="PRO_5042864525" description="Gnk2-homologous domain-containing protein" evidence="14">
    <location>
        <begin position="23"/>
        <end position="398"/>
    </location>
</feature>
<evidence type="ECO:0000256" key="3">
    <source>
        <dbReference type="ARBA" id="ARBA00022679"/>
    </source>
</evidence>
<keyword evidence="5" id="KW-0677">Repeat</keyword>
<evidence type="ECO:0000313" key="16">
    <source>
        <dbReference type="EMBL" id="WVZ23897.1"/>
    </source>
</evidence>
<keyword evidence="13" id="KW-1133">Transmembrane helix</keyword>
<dbReference type="CDD" id="cd23509">
    <property type="entry name" value="Gnk2-like"/>
    <property type="match status" value="2"/>
</dbReference>
<keyword evidence="1" id="KW-0723">Serine/threonine-protein kinase</keyword>
<sequence>MIPSSVSFLLLFLSVFAPSALSDPRAQKAALLCTNRTVSSLSLRQVFVANFVAAMDALTPLTTTRQHGAVVKGSGNFTVYAMAECMKDLSQSDCNVCLAQCKTQLLSCLPFQKGTRGGRLFFDGCYLRYDDYNFFAESFGDQDTTVCGTSGSINGNSNNSVGARSSRIYKANALELVTNLSEVAPQNDGFLVGSVERKNVSVYGLAQCWEFVNGRACKKCLADAATMISSCATQEGRALNAGCYLRYSAQKFYNNSTDVTISGNHGRRSLFKILAASAAAVALLLVVATVVWSLYGSNRLSEVVDPTFEGPFPAEEACRLLQIGLLCAQASAELRPSMSVVVKMVNHNHKIPQPTQPPFIHSGSSELSRSGLPGYNFQPGSNTQSSANTMTESLVEPR</sequence>
<feature type="domain" description="Gnk2-homologous" evidence="15">
    <location>
        <begin position="149"/>
        <end position="252"/>
    </location>
</feature>
<dbReference type="EMBL" id="CP144700">
    <property type="protein sequence ID" value="WVZ23897.1"/>
    <property type="molecule type" value="Genomic_DNA"/>
</dbReference>
<keyword evidence="9" id="KW-0675">Receptor</keyword>
<evidence type="ECO:0000256" key="5">
    <source>
        <dbReference type="ARBA" id="ARBA00022737"/>
    </source>
</evidence>
<evidence type="ECO:0000259" key="15">
    <source>
        <dbReference type="PROSITE" id="PS51473"/>
    </source>
</evidence>
<dbReference type="FunFam" id="3.30.430.20:FF:000005">
    <property type="entry name" value="Cysteine-rich receptor-like protein kinase 2"/>
    <property type="match status" value="1"/>
</dbReference>
<name>A0AAQ3SAU3_VIGMU</name>
<evidence type="ECO:0000256" key="7">
    <source>
        <dbReference type="ARBA" id="ARBA00022777"/>
    </source>
</evidence>
<evidence type="ECO:0000256" key="11">
    <source>
        <dbReference type="ARBA" id="ARBA00047951"/>
    </source>
</evidence>
<proteinExistence type="predicted"/>
<dbReference type="PANTHER" id="PTHR47973">
    <property type="entry name" value="CYSTEINE-RICH RECEPTOR-LIKE PROTEIN KINASE 3"/>
    <property type="match status" value="1"/>
</dbReference>
<gene>
    <name evidence="16" type="ORF">V8G54_002441</name>
</gene>
<dbReference type="InterPro" id="IPR038408">
    <property type="entry name" value="GNK2_sf"/>
</dbReference>
<evidence type="ECO:0000256" key="12">
    <source>
        <dbReference type="SAM" id="MobiDB-lite"/>
    </source>
</evidence>
<keyword evidence="4 14" id="KW-0732">Signal</keyword>
<evidence type="ECO:0000256" key="8">
    <source>
        <dbReference type="ARBA" id="ARBA00022840"/>
    </source>
</evidence>
<dbReference type="GO" id="GO:0004674">
    <property type="term" value="F:protein serine/threonine kinase activity"/>
    <property type="evidence" value="ECO:0007669"/>
    <property type="project" value="UniProtKB-KW"/>
</dbReference>
<dbReference type="Pfam" id="PF01657">
    <property type="entry name" value="Stress-antifung"/>
    <property type="match status" value="2"/>
</dbReference>
<dbReference type="Proteomes" id="UP001374535">
    <property type="component" value="Chromosome 1"/>
</dbReference>
<keyword evidence="7" id="KW-0418">Kinase</keyword>
<evidence type="ECO:0000313" key="17">
    <source>
        <dbReference type="Proteomes" id="UP001374535"/>
    </source>
</evidence>
<reference evidence="16 17" key="1">
    <citation type="journal article" date="2023" name="Life. Sci Alliance">
        <title>Evolutionary insights into 3D genome organization and epigenetic landscape of Vigna mungo.</title>
        <authorList>
            <person name="Junaid A."/>
            <person name="Singh B."/>
            <person name="Bhatia S."/>
        </authorList>
    </citation>
    <scope>NUCLEOTIDE SEQUENCE [LARGE SCALE GENOMIC DNA]</scope>
    <source>
        <strain evidence="16">Urdbean</strain>
    </source>
</reference>
<comment type="catalytic activity">
    <reaction evidence="10">
        <text>L-seryl-[protein] + ATP = O-phospho-L-seryl-[protein] + ADP + H(+)</text>
        <dbReference type="Rhea" id="RHEA:17989"/>
        <dbReference type="Rhea" id="RHEA-COMP:9863"/>
        <dbReference type="Rhea" id="RHEA-COMP:11604"/>
        <dbReference type="ChEBI" id="CHEBI:15378"/>
        <dbReference type="ChEBI" id="CHEBI:29999"/>
        <dbReference type="ChEBI" id="CHEBI:30616"/>
        <dbReference type="ChEBI" id="CHEBI:83421"/>
        <dbReference type="ChEBI" id="CHEBI:456216"/>
    </reaction>
</comment>
<evidence type="ECO:0000256" key="2">
    <source>
        <dbReference type="ARBA" id="ARBA00022553"/>
    </source>
</evidence>
<evidence type="ECO:0000256" key="4">
    <source>
        <dbReference type="ARBA" id="ARBA00022729"/>
    </source>
</evidence>
<dbReference type="Gene3D" id="1.10.510.10">
    <property type="entry name" value="Transferase(Phosphotransferase) domain 1"/>
    <property type="match status" value="1"/>
</dbReference>
<keyword evidence="13" id="KW-0812">Transmembrane</keyword>
<keyword evidence="8" id="KW-0067">ATP-binding</keyword>
<keyword evidence="13" id="KW-0472">Membrane</keyword>
<keyword evidence="6" id="KW-0547">Nucleotide-binding</keyword>
<evidence type="ECO:0000256" key="10">
    <source>
        <dbReference type="ARBA" id="ARBA00047558"/>
    </source>
</evidence>
<evidence type="ECO:0000256" key="9">
    <source>
        <dbReference type="ARBA" id="ARBA00023170"/>
    </source>
</evidence>
<feature type="region of interest" description="Disordered" evidence="12">
    <location>
        <begin position="352"/>
        <end position="398"/>
    </location>
</feature>
<feature type="transmembrane region" description="Helical" evidence="13">
    <location>
        <begin position="273"/>
        <end position="295"/>
    </location>
</feature>
<keyword evidence="3" id="KW-0808">Transferase</keyword>
<keyword evidence="17" id="KW-1185">Reference proteome</keyword>